<reference evidence="3" key="1">
    <citation type="submission" date="2014-09" db="EMBL/GenBank/DDBJ databases">
        <authorList>
            <person name="Magalhaes I.L.F."/>
            <person name="Oliveira U."/>
            <person name="Santos F.R."/>
            <person name="Vidigal T.H.D.A."/>
            <person name="Brescovit A.D."/>
            <person name="Santos A.J."/>
        </authorList>
    </citation>
    <scope>NUCLEOTIDE SEQUENCE</scope>
    <source>
        <tissue evidence="3">Shoot tissue taken approximately 20 cm above the soil surface</tissue>
    </source>
</reference>
<accession>A0A0A8ZXJ4</accession>
<dbReference type="PANTHER" id="PTHR47926">
    <property type="entry name" value="PENTATRICOPEPTIDE REPEAT-CONTAINING PROTEIN"/>
    <property type="match status" value="1"/>
</dbReference>
<dbReference type="AlphaFoldDB" id="A0A0A8ZXJ4"/>
<evidence type="ECO:0000256" key="1">
    <source>
        <dbReference type="ARBA" id="ARBA00022737"/>
    </source>
</evidence>
<organism evidence="3">
    <name type="scientific">Arundo donax</name>
    <name type="common">Giant reed</name>
    <name type="synonym">Donax arundinaceus</name>
    <dbReference type="NCBI Taxonomy" id="35708"/>
    <lineage>
        <taxon>Eukaryota</taxon>
        <taxon>Viridiplantae</taxon>
        <taxon>Streptophyta</taxon>
        <taxon>Embryophyta</taxon>
        <taxon>Tracheophyta</taxon>
        <taxon>Spermatophyta</taxon>
        <taxon>Magnoliopsida</taxon>
        <taxon>Liliopsida</taxon>
        <taxon>Poales</taxon>
        <taxon>Poaceae</taxon>
        <taxon>PACMAD clade</taxon>
        <taxon>Arundinoideae</taxon>
        <taxon>Arundineae</taxon>
        <taxon>Arundo</taxon>
    </lineage>
</organism>
<dbReference type="Pfam" id="PF01535">
    <property type="entry name" value="PPR"/>
    <property type="match status" value="2"/>
</dbReference>
<proteinExistence type="predicted"/>
<dbReference type="InterPro" id="IPR046960">
    <property type="entry name" value="PPR_At4g14850-like_plant"/>
</dbReference>
<evidence type="ECO:0008006" key="4">
    <source>
        <dbReference type="Google" id="ProtNLM"/>
    </source>
</evidence>
<dbReference type="InterPro" id="IPR011990">
    <property type="entry name" value="TPR-like_helical_dom_sf"/>
</dbReference>
<dbReference type="InterPro" id="IPR002885">
    <property type="entry name" value="PPR_rpt"/>
</dbReference>
<keyword evidence="1" id="KW-0677">Repeat</keyword>
<dbReference type="EMBL" id="GBRH01255432">
    <property type="protein sequence ID" value="JAD42463.1"/>
    <property type="molecule type" value="Transcribed_RNA"/>
</dbReference>
<evidence type="ECO:0000256" key="2">
    <source>
        <dbReference type="ARBA" id="ARBA00022946"/>
    </source>
</evidence>
<keyword evidence="2" id="KW-0809">Transit peptide</keyword>
<evidence type="ECO:0000313" key="3">
    <source>
        <dbReference type="EMBL" id="JAD42463.1"/>
    </source>
</evidence>
<dbReference type="Gene3D" id="1.25.40.10">
    <property type="entry name" value="Tetratricopeptide repeat domain"/>
    <property type="match status" value="1"/>
</dbReference>
<dbReference type="GO" id="GO:0009451">
    <property type="term" value="P:RNA modification"/>
    <property type="evidence" value="ECO:0007669"/>
    <property type="project" value="InterPro"/>
</dbReference>
<reference evidence="3" key="2">
    <citation type="journal article" date="2015" name="Data Brief">
        <title>Shoot transcriptome of the giant reed, Arundo donax.</title>
        <authorList>
            <person name="Barrero R.A."/>
            <person name="Guerrero F.D."/>
            <person name="Moolhuijzen P."/>
            <person name="Goolsby J.A."/>
            <person name="Tidwell J."/>
            <person name="Bellgard S.E."/>
            <person name="Bellgard M.I."/>
        </authorList>
    </citation>
    <scope>NUCLEOTIDE SEQUENCE</scope>
    <source>
        <tissue evidence="3">Shoot tissue taken approximately 20 cm above the soil surface</tissue>
    </source>
</reference>
<dbReference type="GO" id="GO:0003723">
    <property type="term" value="F:RNA binding"/>
    <property type="evidence" value="ECO:0007669"/>
    <property type="project" value="InterPro"/>
</dbReference>
<name>A0A0A8ZXJ4_ARUDO</name>
<dbReference type="PANTHER" id="PTHR47926:SF423">
    <property type="entry name" value="REPEAT-CONTAINING PROTEIN, PUTATIVE-RELATED"/>
    <property type="match status" value="1"/>
</dbReference>
<sequence>MEKDGFKPDKVAILAVLSACRHGRLVQEGMKIFKNMKVDYSVEAEMEHYIYVVDMLCKCGHLKEAEVVIRSMPFRPSTIIWRTFLQGCKTYGAIETEVFG</sequence>
<protein>
    <recommendedName>
        <fullName evidence="4">Pentatricopeptide repeat-containing protein</fullName>
    </recommendedName>
</protein>